<evidence type="ECO:0000259" key="5">
    <source>
        <dbReference type="Pfam" id="PF01385"/>
    </source>
</evidence>
<evidence type="ECO:0000256" key="2">
    <source>
        <dbReference type="ARBA" id="ARBA00022578"/>
    </source>
</evidence>
<dbReference type="GO" id="GO:0032196">
    <property type="term" value="P:transposition"/>
    <property type="evidence" value="ECO:0007669"/>
    <property type="project" value="UniProtKB-KW"/>
</dbReference>
<dbReference type="GO" id="GO:0006310">
    <property type="term" value="P:DNA recombination"/>
    <property type="evidence" value="ECO:0007669"/>
    <property type="project" value="UniProtKB-KW"/>
</dbReference>
<gene>
    <name evidence="7" type="ORF">DQL93_01245</name>
</gene>
<protein>
    <submittedName>
        <fullName evidence="7">Transposase</fullName>
    </submittedName>
</protein>
<organism evidence="7">
    <name type="scientific">Lactobacillus delbrueckii subsp. lactis</name>
    <dbReference type="NCBI Taxonomy" id="29397"/>
    <lineage>
        <taxon>Bacteria</taxon>
        <taxon>Bacillati</taxon>
        <taxon>Bacillota</taxon>
        <taxon>Bacilli</taxon>
        <taxon>Lactobacillales</taxon>
        <taxon>Lactobacillaceae</taxon>
        <taxon>Lactobacillus</taxon>
    </lineage>
</organism>
<dbReference type="EMBL" id="CP031023">
    <property type="protein sequence ID" value="AZA15418.1"/>
    <property type="molecule type" value="Genomic_DNA"/>
</dbReference>
<evidence type="ECO:0000259" key="6">
    <source>
        <dbReference type="Pfam" id="PF07282"/>
    </source>
</evidence>
<proteinExistence type="inferred from homology"/>
<feature type="domain" description="Cas12f1-like TNB" evidence="6">
    <location>
        <begin position="351"/>
        <end position="432"/>
    </location>
</feature>
<reference evidence="7" key="1">
    <citation type="submission" date="2018-07" db="EMBL/GenBank/DDBJ databases">
        <authorList>
            <person name="Somerville V."/>
        </authorList>
    </citation>
    <scope>NUCLEOTIDE SEQUENCE</scope>
    <source>
        <strain evidence="7">NWC_2_2</strain>
    </source>
</reference>
<dbReference type="InterPro" id="IPR001959">
    <property type="entry name" value="Transposase"/>
</dbReference>
<sequence>MVQAKRKKKQKTIPRNSELIDQLASEYYIKATPELDRAAEIAHKIYNAALYQLRQALFKRKGSIYYEGLDRIFKNKRNANELMLYGQMPTVQCAQQTLKEVAAVWKAWFCALQSYKIAPQKFTGRPRIPRYLKKSRRHTFYVTPQNARVKEVKSADGKDVVARYLIIHSLGLSIKLADGIKKVNRIAIKPLSNGYKLTVAYTPAANQKPYLPDNGRYIGIDPGVDNAFACVSNTGDKALLINGRAIKSANQYYNKRMAKLKSLQAQYHQLESIINTKQGPKAVYGQTKSMQRLTDWRNAKIRQFAHKASKRIVDYALSCGANTIVIGKNKTWKRSVNMGKKNNQNFVGLPHQQMINMIRYKANMVGITVICTNESYTSQTSALDGEKPCWNNGNKSRKKQGLSPANRRIHRGMFRTNKCLLVNADINGAMQIVRKVFPNVSFANGIVDAVLHPAKWSPLI</sequence>
<keyword evidence="4" id="KW-0233">DNA recombination</keyword>
<dbReference type="Pfam" id="PF07282">
    <property type="entry name" value="Cas12f1-like_TNB"/>
    <property type="match status" value="1"/>
</dbReference>
<dbReference type="NCBIfam" id="TIGR01766">
    <property type="entry name" value="IS200/IS605 family accessory protein TnpB-like domain"/>
    <property type="match status" value="1"/>
</dbReference>
<evidence type="ECO:0000256" key="4">
    <source>
        <dbReference type="ARBA" id="ARBA00023172"/>
    </source>
</evidence>
<dbReference type="AlphaFoldDB" id="A0A3G6JEM0"/>
<evidence type="ECO:0000256" key="1">
    <source>
        <dbReference type="ARBA" id="ARBA00008761"/>
    </source>
</evidence>
<dbReference type="InterPro" id="IPR010095">
    <property type="entry name" value="Cas12f1-like_TNB"/>
</dbReference>
<evidence type="ECO:0000313" key="7">
    <source>
        <dbReference type="EMBL" id="AZA15418.1"/>
    </source>
</evidence>
<comment type="similarity">
    <text evidence="1">In the C-terminal section; belongs to the transposase 35 family.</text>
</comment>
<dbReference type="RefSeq" id="WP_207577605.1">
    <property type="nucleotide sequence ID" value="NZ_CP046131.1"/>
</dbReference>
<accession>A0A3G6JEM0</accession>
<name>A0A3G6JEM0_LACDL</name>
<dbReference type="Pfam" id="PF01385">
    <property type="entry name" value="OrfB_IS605"/>
    <property type="match status" value="1"/>
</dbReference>
<dbReference type="GO" id="GO:0003677">
    <property type="term" value="F:DNA binding"/>
    <property type="evidence" value="ECO:0007669"/>
    <property type="project" value="UniProtKB-KW"/>
</dbReference>
<keyword evidence="3" id="KW-0238">DNA-binding</keyword>
<feature type="domain" description="Probable transposase IS891/IS1136/IS1341" evidence="5">
    <location>
        <begin position="209"/>
        <end position="332"/>
    </location>
</feature>
<dbReference type="NCBIfam" id="NF040570">
    <property type="entry name" value="guided_TnpB"/>
    <property type="match status" value="1"/>
</dbReference>
<evidence type="ECO:0000256" key="3">
    <source>
        <dbReference type="ARBA" id="ARBA00023125"/>
    </source>
</evidence>
<keyword evidence="2" id="KW-0815">Transposition</keyword>